<keyword evidence="4" id="KW-1185">Reference proteome</keyword>
<gene>
    <name evidence="3" type="ORF">L0P57_11720</name>
</gene>
<organism evidence="3 4">
    <name type="scientific">Anaeromassilibacillus senegalensis</name>
    <dbReference type="NCBI Taxonomy" id="1673717"/>
    <lineage>
        <taxon>Bacteria</taxon>
        <taxon>Bacillati</taxon>
        <taxon>Bacillota</taxon>
        <taxon>Clostridia</taxon>
        <taxon>Eubacteriales</taxon>
        <taxon>Acutalibacteraceae</taxon>
        <taxon>Anaeromassilibacillus</taxon>
    </lineage>
</organism>
<evidence type="ECO:0000313" key="3">
    <source>
        <dbReference type="EMBL" id="MCG4611592.1"/>
    </source>
</evidence>
<evidence type="ECO:0000256" key="2">
    <source>
        <dbReference type="SAM" id="Phobius"/>
    </source>
</evidence>
<keyword evidence="2" id="KW-0812">Transmembrane</keyword>
<dbReference type="Proteomes" id="UP001298681">
    <property type="component" value="Unassembled WGS sequence"/>
</dbReference>
<accession>A0ABS9ML88</accession>
<proteinExistence type="predicted"/>
<reference evidence="3 4" key="1">
    <citation type="submission" date="2022-01" db="EMBL/GenBank/DDBJ databases">
        <title>Collection of gut derived symbiotic bacterial strains cultured from healthy donors.</title>
        <authorList>
            <person name="Lin H."/>
            <person name="Kohout C."/>
            <person name="Waligurski E."/>
            <person name="Pamer E.G."/>
        </authorList>
    </citation>
    <scope>NUCLEOTIDE SEQUENCE [LARGE SCALE GENOMIC DNA]</scope>
    <source>
        <strain evidence="3 4">DFI.7.58</strain>
    </source>
</reference>
<keyword evidence="2" id="KW-1133">Transmembrane helix</keyword>
<comment type="caution">
    <text evidence="3">The sequence shown here is derived from an EMBL/GenBank/DDBJ whole genome shotgun (WGS) entry which is preliminary data.</text>
</comment>
<feature type="transmembrane region" description="Helical" evidence="2">
    <location>
        <begin position="124"/>
        <end position="144"/>
    </location>
</feature>
<keyword evidence="2" id="KW-0472">Membrane</keyword>
<feature type="region of interest" description="Disordered" evidence="1">
    <location>
        <begin position="1"/>
        <end position="52"/>
    </location>
</feature>
<evidence type="ECO:0000313" key="4">
    <source>
        <dbReference type="Proteomes" id="UP001298681"/>
    </source>
</evidence>
<name>A0ABS9ML88_9FIRM</name>
<evidence type="ECO:0000256" key="1">
    <source>
        <dbReference type="SAM" id="MobiDB-lite"/>
    </source>
</evidence>
<feature type="transmembrane region" description="Helical" evidence="2">
    <location>
        <begin position="59"/>
        <end position="81"/>
    </location>
</feature>
<sequence>MIQNETWMDISSGIPQPSAGDTAAGWETEKTPSPEPAGYTEHAAPGPQPLQKPQRVRRVGSFTMGVALIACGVLVLLFLLFHNMEMLFTAAKWSPVLLILLGVEVLASNFLFRKDKLKYDFLSGFFCLCVIGSSLLLSAGSVVYEYGEGRYEAEASISQQISDQCYEQLQGTQEISSLSVHVSLNGGSRDLPQTYQDLRAYDDVHIDVRLVGQDADAQAFAQRCKAISDRLDTGNLSLVSVSFYAGNLDNGQAEYDLTIHDRFQKELSAEQLAELVDVTQPEPDEEGTV</sequence>
<dbReference type="RefSeq" id="WP_237967072.1">
    <property type="nucleotide sequence ID" value="NZ_JAKNHQ010000018.1"/>
</dbReference>
<feature type="transmembrane region" description="Helical" evidence="2">
    <location>
        <begin position="93"/>
        <end position="112"/>
    </location>
</feature>
<protein>
    <submittedName>
        <fullName evidence="3">Uncharacterized protein</fullName>
    </submittedName>
</protein>
<dbReference type="EMBL" id="JAKNHQ010000018">
    <property type="protein sequence ID" value="MCG4611592.1"/>
    <property type="molecule type" value="Genomic_DNA"/>
</dbReference>